<dbReference type="GO" id="GO:0000166">
    <property type="term" value="F:nucleotide binding"/>
    <property type="evidence" value="ECO:0007669"/>
    <property type="project" value="UniProtKB-KW"/>
</dbReference>
<dbReference type="Gene3D" id="3.30.300.30">
    <property type="match status" value="1"/>
</dbReference>
<dbReference type="STRING" id="1642647.PSM36_0962"/>
<dbReference type="InterPro" id="IPR028154">
    <property type="entry name" value="AMP-dep_Lig_C"/>
</dbReference>
<evidence type="ECO:0000256" key="9">
    <source>
        <dbReference type="ARBA" id="ARBA00075111"/>
    </source>
</evidence>
<sequence>MRRNNMIWNPERECAEKEQMHALQSRQLSAMIQRMYDHVPFYRNQLKERGIEPGDIQSVDQLKSLPFTTKADLRENYPFGLFTVHQNDVVRIHASSGTTGKPTVVGYTQQDIDIWAEVVARSLTMADIHCGDTIQIAYGYGPFTGGLGLHYGAEKVGATVIPISSGNTRKQLQFMTDFNATILACTPSYAAHLGESILKEGISPKDIKLRAGVFGAEPWSNEMRREIEKLLHIKAYDIYGLSEVIGPGVSMECECQCGNHVFEDHFIPEIIHPETLEVLPDGEMGELVFTTVSKEAMPLLRYRTRDLTRLHREKCDCGRTLVRMEKCLGRTDDMLIIRGVNVFPSQVESVLMEMSETSPHYQLIVRRENNLDTLEVLVEIDEKNWSDSIRELEQIRRRIDHNIKSLLGISTIIRLVEPNSIERSEGKAKRIIDHRQ</sequence>
<dbReference type="UniPathway" id="UPA00930"/>
<evidence type="ECO:0000256" key="3">
    <source>
        <dbReference type="ARBA" id="ARBA00022741"/>
    </source>
</evidence>
<comment type="subunit">
    <text evidence="1">Monomer.</text>
</comment>
<comment type="similarity">
    <text evidence="6 10">Belongs to the phenylacetyl-CoA ligase family.</text>
</comment>
<dbReference type="InterPro" id="IPR011880">
    <property type="entry name" value="PA_CoA_ligase"/>
</dbReference>
<dbReference type="GO" id="GO:0047475">
    <property type="term" value="F:phenylacetate-CoA ligase activity"/>
    <property type="evidence" value="ECO:0007669"/>
    <property type="project" value="UniProtKB-EC"/>
</dbReference>
<dbReference type="Proteomes" id="UP000187464">
    <property type="component" value="Chromosome I"/>
</dbReference>
<feature type="domain" description="AMP-dependent synthetase/ligase" evidence="11">
    <location>
        <begin position="21"/>
        <end position="289"/>
    </location>
</feature>
<evidence type="ECO:0000256" key="1">
    <source>
        <dbReference type="ARBA" id="ARBA00011245"/>
    </source>
</evidence>
<evidence type="ECO:0000256" key="8">
    <source>
        <dbReference type="ARBA" id="ARBA00068695"/>
    </source>
</evidence>
<keyword evidence="14" id="KW-1185">Reference proteome</keyword>
<accession>A0A1R3T3E7</accession>
<comment type="pathway">
    <text evidence="5 10">Aromatic compound metabolism; phenylacetate degradation.</text>
</comment>
<evidence type="ECO:0000259" key="11">
    <source>
        <dbReference type="Pfam" id="PF00501"/>
    </source>
</evidence>
<dbReference type="InterPro" id="IPR045851">
    <property type="entry name" value="AMP-bd_C_sf"/>
</dbReference>
<organism evidence="13 14">
    <name type="scientific">Proteiniphilum saccharofermentans</name>
    <dbReference type="NCBI Taxonomy" id="1642647"/>
    <lineage>
        <taxon>Bacteria</taxon>
        <taxon>Pseudomonadati</taxon>
        <taxon>Bacteroidota</taxon>
        <taxon>Bacteroidia</taxon>
        <taxon>Bacteroidales</taxon>
        <taxon>Dysgonomonadaceae</taxon>
        <taxon>Proteiniphilum</taxon>
    </lineage>
</organism>
<dbReference type="KEGG" id="psac:PSM36_0962"/>
<keyword evidence="2 10" id="KW-0436">Ligase</keyword>
<evidence type="ECO:0000256" key="6">
    <source>
        <dbReference type="ARBA" id="ARBA00061566"/>
    </source>
</evidence>
<dbReference type="EC" id="6.2.1.30" evidence="7 10"/>
<evidence type="ECO:0000313" key="14">
    <source>
        <dbReference type="Proteomes" id="UP000187464"/>
    </source>
</evidence>
<dbReference type="Pfam" id="PF00501">
    <property type="entry name" value="AMP-binding"/>
    <property type="match status" value="1"/>
</dbReference>
<evidence type="ECO:0000256" key="4">
    <source>
        <dbReference type="ARBA" id="ARBA00050450"/>
    </source>
</evidence>
<dbReference type="PANTHER" id="PTHR43439:SF1">
    <property type="entry name" value="PHENYLACETATE-COENZYME A LIGASE"/>
    <property type="match status" value="1"/>
</dbReference>
<dbReference type="Gene3D" id="3.40.50.12780">
    <property type="entry name" value="N-terminal domain of ligase-like"/>
    <property type="match status" value="1"/>
</dbReference>
<evidence type="ECO:0000256" key="2">
    <source>
        <dbReference type="ARBA" id="ARBA00022598"/>
    </source>
</evidence>
<dbReference type="FunFam" id="3.30.300.30:FF:000019">
    <property type="entry name" value="Phenylacetate-coenzyme A ligase"/>
    <property type="match status" value="1"/>
</dbReference>
<dbReference type="GO" id="GO:0010124">
    <property type="term" value="P:phenylacetate catabolic process"/>
    <property type="evidence" value="ECO:0007669"/>
    <property type="project" value="UniProtKB-UniRule"/>
</dbReference>
<reference evidence="13 14" key="1">
    <citation type="submission" date="2016-08" db="EMBL/GenBank/DDBJ databases">
        <authorList>
            <person name="Seilhamer J.J."/>
        </authorList>
    </citation>
    <scope>NUCLEOTIDE SEQUENCE [LARGE SCALE GENOMIC DNA]</scope>
    <source>
        <strain evidence="13">M3/6</strain>
    </source>
</reference>
<evidence type="ECO:0000313" key="13">
    <source>
        <dbReference type="EMBL" id="SCD19788.1"/>
    </source>
</evidence>
<evidence type="ECO:0000256" key="5">
    <source>
        <dbReference type="ARBA" id="ARBA00060591"/>
    </source>
</evidence>
<feature type="domain" description="AMP-dependent ligase C-terminal" evidence="12">
    <location>
        <begin position="339"/>
        <end position="435"/>
    </location>
</feature>
<dbReference type="InterPro" id="IPR042099">
    <property type="entry name" value="ANL_N_sf"/>
</dbReference>
<dbReference type="PANTHER" id="PTHR43439">
    <property type="entry name" value="PHENYLACETATE-COENZYME A LIGASE"/>
    <property type="match status" value="1"/>
</dbReference>
<comment type="function">
    <text evidence="10">Catalyzes the activation of phenylacetic acid (PA) to phenylacetyl-CoA (PA-CoA).</text>
</comment>
<dbReference type="SUPFAM" id="SSF56801">
    <property type="entry name" value="Acetyl-CoA synthetase-like"/>
    <property type="match status" value="1"/>
</dbReference>
<gene>
    <name evidence="13" type="ORF">PSM36_0962</name>
</gene>
<dbReference type="Pfam" id="PF14535">
    <property type="entry name" value="AMP-binding_C_2"/>
    <property type="match status" value="1"/>
</dbReference>
<dbReference type="CDD" id="cd05913">
    <property type="entry name" value="PaaK"/>
    <property type="match status" value="1"/>
</dbReference>
<dbReference type="InterPro" id="IPR051414">
    <property type="entry name" value="Adenylate-forming_Reductase"/>
</dbReference>
<evidence type="ECO:0000256" key="10">
    <source>
        <dbReference type="PIRNR" id="PIRNR006444"/>
    </source>
</evidence>
<dbReference type="PIRSF" id="PIRSF006444">
    <property type="entry name" value="PaaK"/>
    <property type="match status" value="1"/>
</dbReference>
<evidence type="ECO:0000259" key="12">
    <source>
        <dbReference type="Pfam" id="PF14535"/>
    </source>
</evidence>
<proteinExistence type="inferred from homology"/>
<keyword evidence="3 10" id="KW-0547">Nucleotide-binding</keyword>
<dbReference type="EMBL" id="LT605205">
    <property type="protein sequence ID" value="SCD19788.1"/>
    <property type="molecule type" value="Genomic_DNA"/>
</dbReference>
<dbReference type="FunFam" id="3.40.50.12780:FF:000016">
    <property type="entry name" value="Phenylacetate-coenzyme A ligase"/>
    <property type="match status" value="1"/>
</dbReference>
<protein>
    <recommendedName>
        <fullName evidence="8 10">Phenylacetate-coenzyme A ligase</fullName>
        <ecNumber evidence="7 10">6.2.1.30</ecNumber>
    </recommendedName>
    <alternativeName>
        <fullName evidence="9 10">Phenylacetyl-CoA ligase</fullName>
    </alternativeName>
</protein>
<name>A0A1R3T3E7_9BACT</name>
<dbReference type="AlphaFoldDB" id="A0A1R3T3E7"/>
<comment type="catalytic activity">
    <reaction evidence="4">
        <text>2-phenylacetate + ATP + CoA = phenylacetyl-CoA + AMP + diphosphate</text>
        <dbReference type="Rhea" id="RHEA:20956"/>
        <dbReference type="ChEBI" id="CHEBI:18401"/>
        <dbReference type="ChEBI" id="CHEBI:30616"/>
        <dbReference type="ChEBI" id="CHEBI:33019"/>
        <dbReference type="ChEBI" id="CHEBI:57287"/>
        <dbReference type="ChEBI" id="CHEBI:57390"/>
        <dbReference type="ChEBI" id="CHEBI:456215"/>
        <dbReference type="EC" id="6.2.1.30"/>
    </reaction>
    <physiologicalReaction direction="left-to-right" evidence="4">
        <dbReference type="Rhea" id="RHEA:20957"/>
    </physiologicalReaction>
</comment>
<evidence type="ECO:0000256" key="7">
    <source>
        <dbReference type="ARBA" id="ARBA00066629"/>
    </source>
</evidence>
<dbReference type="InterPro" id="IPR000873">
    <property type="entry name" value="AMP-dep_synth/lig_dom"/>
</dbReference>